<name>A0A518CF49_9BACT</name>
<keyword evidence="1" id="KW-1133">Transmembrane helix</keyword>
<evidence type="ECO:0000313" key="3">
    <source>
        <dbReference type="Proteomes" id="UP000318626"/>
    </source>
</evidence>
<accession>A0A518CF49</accession>
<reference evidence="3" key="1">
    <citation type="submission" date="2019-02" db="EMBL/GenBank/DDBJ databases">
        <title>Deep-cultivation of Planctomycetes and their phenomic and genomic characterization uncovers novel biology.</title>
        <authorList>
            <person name="Wiegand S."/>
            <person name="Jogler M."/>
            <person name="Boedeker C."/>
            <person name="Pinto D."/>
            <person name="Vollmers J."/>
            <person name="Rivas-Marin E."/>
            <person name="Kohn T."/>
            <person name="Peeters S.H."/>
            <person name="Heuer A."/>
            <person name="Rast P."/>
            <person name="Oberbeckmann S."/>
            <person name="Bunk B."/>
            <person name="Jeske O."/>
            <person name="Meyerdierks A."/>
            <person name="Storesund J.E."/>
            <person name="Kallscheuer N."/>
            <person name="Luecker S."/>
            <person name="Lage O.M."/>
            <person name="Pohl T."/>
            <person name="Merkel B.J."/>
            <person name="Hornburger P."/>
            <person name="Mueller R.-W."/>
            <person name="Bruemmer F."/>
            <person name="Labrenz M."/>
            <person name="Spormann A.M."/>
            <person name="Op den Camp H."/>
            <person name="Overmann J."/>
            <person name="Amann R."/>
            <person name="Jetten M.S.M."/>
            <person name="Mascher T."/>
            <person name="Medema M.H."/>
            <person name="Devos D.P."/>
            <person name="Kaster A.-K."/>
            <person name="Ovreas L."/>
            <person name="Rohde M."/>
            <person name="Galperin M.Y."/>
            <person name="Jogler C."/>
        </authorList>
    </citation>
    <scope>NUCLEOTIDE SEQUENCE [LARGE SCALE GENOMIC DNA]</scope>
    <source>
        <strain evidence="3">Pan97</strain>
    </source>
</reference>
<keyword evidence="3" id="KW-1185">Reference proteome</keyword>
<organism evidence="2 3">
    <name type="scientific">Bremerella volcania</name>
    <dbReference type="NCBI Taxonomy" id="2527984"/>
    <lineage>
        <taxon>Bacteria</taxon>
        <taxon>Pseudomonadati</taxon>
        <taxon>Planctomycetota</taxon>
        <taxon>Planctomycetia</taxon>
        <taxon>Pirellulales</taxon>
        <taxon>Pirellulaceae</taxon>
        <taxon>Bremerella</taxon>
    </lineage>
</organism>
<dbReference type="AlphaFoldDB" id="A0A518CF49"/>
<dbReference type="OrthoDB" id="291797at2"/>
<gene>
    <name evidence="2" type="ORF">Pan97_49410</name>
</gene>
<protein>
    <submittedName>
        <fullName evidence="2">Uncharacterized protein</fullName>
    </submittedName>
</protein>
<dbReference type="RefSeq" id="WP_144977095.1">
    <property type="nucleotide sequence ID" value="NZ_CP036289.1"/>
</dbReference>
<evidence type="ECO:0000313" key="2">
    <source>
        <dbReference type="EMBL" id="QDU77862.1"/>
    </source>
</evidence>
<dbReference type="EMBL" id="CP036289">
    <property type="protein sequence ID" value="QDU77862.1"/>
    <property type="molecule type" value="Genomic_DNA"/>
</dbReference>
<evidence type="ECO:0000256" key="1">
    <source>
        <dbReference type="SAM" id="Phobius"/>
    </source>
</evidence>
<sequence>MKQQQSCKPRGFVSVFVLVAMVGAVLIATASLMQVTAQSRHASNGVSQQQVDLLFEAAIELAKSRLASQPKYDGESWQIEKKDSGLRKAAQVIVKIESNTDPNFRNVEVVVELGDDPAATIRDRRTWTISLPMSEQS</sequence>
<feature type="transmembrane region" description="Helical" evidence="1">
    <location>
        <begin position="12"/>
        <end position="33"/>
    </location>
</feature>
<proteinExistence type="predicted"/>
<dbReference type="KEGG" id="bvo:Pan97_49410"/>
<keyword evidence="1" id="KW-0472">Membrane</keyword>
<keyword evidence="1" id="KW-0812">Transmembrane</keyword>
<dbReference type="Proteomes" id="UP000318626">
    <property type="component" value="Chromosome"/>
</dbReference>